<proteinExistence type="predicted"/>
<dbReference type="EMBL" id="BLXT01005456">
    <property type="protein sequence ID" value="GFO22862.1"/>
    <property type="molecule type" value="Genomic_DNA"/>
</dbReference>
<gene>
    <name evidence="1" type="ORF">PoB_004936700</name>
</gene>
<name>A0AAV4BV14_9GAST</name>
<keyword evidence="2" id="KW-1185">Reference proteome</keyword>
<accession>A0AAV4BV14</accession>
<dbReference type="AlphaFoldDB" id="A0AAV4BV14"/>
<reference evidence="1 2" key="1">
    <citation type="journal article" date="2021" name="Elife">
        <title>Chloroplast acquisition without the gene transfer in kleptoplastic sea slugs, Plakobranchus ocellatus.</title>
        <authorList>
            <person name="Maeda T."/>
            <person name="Takahashi S."/>
            <person name="Yoshida T."/>
            <person name="Shimamura S."/>
            <person name="Takaki Y."/>
            <person name="Nagai Y."/>
            <person name="Toyoda A."/>
            <person name="Suzuki Y."/>
            <person name="Arimoto A."/>
            <person name="Ishii H."/>
            <person name="Satoh N."/>
            <person name="Nishiyama T."/>
            <person name="Hasebe M."/>
            <person name="Maruyama T."/>
            <person name="Minagawa J."/>
            <person name="Obokata J."/>
            <person name="Shigenobu S."/>
        </authorList>
    </citation>
    <scope>NUCLEOTIDE SEQUENCE [LARGE SCALE GENOMIC DNA]</scope>
</reference>
<protein>
    <submittedName>
        <fullName evidence="1">Uncharacterized protein</fullName>
    </submittedName>
</protein>
<comment type="caution">
    <text evidence="1">The sequence shown here is derived from an EMBL/GenBank/DDBJ whole genome shotgun (WGS) entry which is preliminary data.</text>
</comment>
<evidence type="ECO:0000313" key="2">
    <source>
        <dbReference type="Proteomes" id="UP000735302"/>
    </source>
</evidence>
<organism evidence="1 2">
    <name type="scientific">Plakobranchus ocellatus</name>
    <dbReference type="NCBI Taxonomy" id="259542"/>
    <lineage>
        <taxon>Eukaryota</taxon>
        <taxon>Metazoa</taxon>
        <taxon>Spiralia</taxon>
        <taxon>Lophotrochozoa</taxon>
        <taxon>Mollusca</taxon>
        <taxon>Gastropoda</taxon>
        <taxon>Heterobranchia</taxon>
        <taxon>Euthyneura</taxon>
        <taxon>Panpulmonata</taxon>
        <taxon>Sacoglossa</taxon>
        <taxon>Placobranchoidea</taxon>
        <taxon>Plakobranchidae</taxon>
        <taxon>Plakobranchus</taxon>
    </lineage>
</organism>
<dbReference type="Proteomes" id="UP000735302">
    <property type="component" value="Unassembled WGS sequence"/>
</dbReference>
<sequence>MESSTSLSLCHDCLQRYKLGPQSPSPMASSTSLSVMTAFRDTSSGHRAPVLWNHQRPLAHAILLWEVASEYIYLWACVNITTNKLNLNKCPWRKRVCVGVFEMVVLGV</sequence>
<evidence type="ECO:0000313" key="1">
    <source>
        <dbReference type="EMBL" id="GFO22862.1"/>
    </source>
</evidence>